<feature type="transmembrane region" description="Helical" evidence="6">
    <location>
        <begin position="274"/>
        <end position="294"/>
    </location>
</feature>
<evidence type="ECO:0000256" key="4">
    <source>
        <dbReference type="ARBA" id="ARBA00023136"/>
    </source>
</evidence>
<comment type="subcellular location">
    <subcellularLocation>
        <location evidence="1">Membrane</location>
        <topology evidence="1">Single-pass membrane protein</topology>
    </subcellularLocation>
</comment>
<sequence>MGSAEILRALLESAIATSAAVVVVLLLRGPVRRVLGPSIGYAIWALVPACLLAVLLPAPRLAPGHAASVQFLPGTGLNLYAGSSSTGMPLLDPWVMAWLLGAGVLACRFAYQQRAFRIGLGSLQRRDDGCYQAEGQVGLPAAMGLLRPRVVVPGDFDSRYSSEQRALMREHERLHVRRGDLHANAAVAVLRCLIWFNPLVHFAARHFRHDQELACDAAVVARHPHHRRAYGEAMLQTQLASQPLPLGCHWGFSHPLKERIEMLKHTPRSTKRTAVGSALVGILVAGAGMAAWAAQPGRQATTASTPPESVAMALALDAPRYPAGLAQAGVSGKVVLLVDIDATGTPTHVEVETAEPEGVFDAAAVDAAYKWRFNPEVRNGKPVPFRTRVPIHFDADGNPPEEGAAREAGVDPVALETISTQR</sequence>
<feature type="region of interest" description="Disordered" evidence="5">
    <location>
        <begin position="396"/>
        <end position="422"/>
    </location>
</feature>
<feature type="transmembrane region" description="Helical" evidence="6">
    <location>
        <begin position="39"/>
        <end position="58"/>
    </location>
</feature>
<dbReference type="GO" id="GO:0055085">
    <property type="term" value="P:transmembrane transport"/>
    <property type="evidence" value="ECO:0007669"/>
    <property type="project" value="InterPro"/>
</dbReference>
<dbReference type="InterPro" id="IPR037682">
    <property type="entry name" value="TonB_C"/>
</dbReference>
<dbReference type="PROSITE" id="PS52015">
    <property type="entry name" value="TONB_CTD"/>
    <property type="match status" value="1"/>
</dbReference>
<evidence type="ECO:0000256" key="1">
    <source>
        <dbReference type="ARBA" id="ARBA00004167"/>
    </source>
</evidence>
<keyword evidence="2 6" id="KW-0812">Transmembrane</keyword>
<evidence type="ECO:0000256" key="6">
    <source>
        <dbReference type="SAM" id="Phobius"/>
    </source>
</evidence>
<proteinExistence type="predicted"/>
<evidence type="ECO:0000256" key="5">
    <source>
        <dbReference type="SAM" id="MobiDB-lite"/>
    </source>
</evidence>
<evidence type="ECO:0000313" key="9">
    <source>
        <dbReference type="Proteomes" id="UP000318212"/>
    </source>
</evidence>
<evidence type="ECO:0000256" key="3">
    <source>
        <dbReference type="ARBA" id="ARBA00022989"/>
    </source>
</evidence>
<keyword evidence="4 6" id="KW-0472">Membrane</keyword>
<dbReference type="NCBIfam" id="TIGR01352">
    <property type="entry name" value="tonB_Cterm"/>
    <property type="match status" value="1"/>
</dbReference>
<feature type="transmembrane region" description="Helical" evidence="6">
    <location>
        <begin position="94"/>
        <end position="111"/>
    </location>
</feature>
<protein>
    <submittedName>
        <fullName evidence="8">TonB family protein</fullName>
    </submittedName>
</protein>
<keyword evidence="9" id="KW-1185">Reference proteome</keyword>
<dbReference type="InterPro" id="IPR052173">
    <property type="entry name" value="Beta-lactam_resp_regulator"/>
</dbReference>
<accession>A0A508AQC9</accession>
<dbReference type="Proteomes" id="UP000318212">
    <property type="component" value="Unassembled WGS sequence"/>
</dbReference>
<dbReference type="OrthoDB" id="1628901at2"/>
<reference evidence="8 9" key="1">
    <citation type="submission" date="2019-06" db="EMBL/GenBank/DDBJ databases">
        <title>Lysobacter alkalisoli sp. nov. isolated from saline soil.</title>
        <authorList>
            <person name="Sun J.-Q."/>
            <person name="Xu L."/>
        </authorList>
    </citation>
    <scope>NUCLEOTIDE SEQUENCE [LARGE SCALE GENOMIC DNA]</scope>
    <source>
        <strain evidence="8 9">JCM 31130</strain>
    </source>
</reference>
<evidence type="ECO:0000259" key="7">
    <source>
        <dbReference type="PROSITE" id="PS52015"/>
    </source>
</evidence>
<gene>
    <name evidence="8" type="ORF">FKV25_03525</name>
</gene>
<dbReference type="CDD" id="cd07341">
    <property type="entry name" value="M56_BlaR1_MecR1_like"/>
    <property type="match status" value="1"/>
</dbReference>
<comment type="caution">
    <text evidence="8">The sequence shown here is derived from an EMBL/GenBank/DDBJ whole genome shotgun (WGS) entry which is preliminary data.</text>
</comment>
<dbReference type="Pfam" id="PF05569">
    <property type="entry name" value="Peptidase_M56"/>
    <property type="match status" value="1"/>
</dbReference>
<dbReference type="RefSeq" id="WP_141517415.1">
    <property type="nucleotide sequence ID" value="NZ_VICE01000035.1"/>
</dbReference>
<name>A0A508AQC9_9GAMM</name>
<evidence type="ECO:0000256" key="2">
    <source>
        <dbReference type="ARBA" id="ARBA00022692"/>
    </source>
</evidence>
<dbReference type="PANTHER" id="PTHR34978">
    <property type="entry name" value="POSSIBLE SENSOR-TRANSDUCER PROTEIN BLAR"/>
    <property type="match status" value="1"/>
</dbReference>
<dbReference type="InterPro" id="IPR006260">
    <property type="entry name" value="TonB/TolA_C"/>
</dbReference>
<feature type="transmembrane region" description="Helical" evidence="6">
    <location>
        <begin position="6"/>
        <end position="27"/>
    </location>
</feature>
<dbReference type="GO" id="GO:0016020">
    <property type="term" value="C:membrane"/>
    <property type="evidence" value="ECO:0007669"/>
    <property type="project" value="UniProtKB-SubCell"/>
</dbReference>
<dbReference type="SUPFAM" id="SSF74653">
    <property type="entry name" value="TolA/TonB C-terminal domain"/>
    <property type="match status" value="1"/>
</dbReference>
<evidence type="ECO:0000313" key="8">
    <source>
        <dbReference type="EMBL" id="TQD50711.1"/>
    </source>
</evidence>
<dbReference type="EMBL" id="VICE01000035">
    <property type="protein sequence ID" value="TQD50711.1"/>
    <property type="molecule type" value="Genomic_DNA"/>
</dbReference>
<organism evidence="8 9">
    <name type="scientific">Marilutibacter aestuarii</name>
    <dbReference type="NCBI Taxonomy" id="1706195"/>
    <lineage>
        <taxon>Bacteria</taxon>
        <taxon>Pseudomonadati</taxon>
        <taxon>Pseudomonadota</taxon>
        <taxon>Gammaproteobacteria</taxon>
        <taxon>Lysobacterales</taxon>
        <taxon>Lysobacteraceae</taxon>
        <taxon>Marilutibacter</taxon>
    </lineage>
</organism>
<dbReference type="Pfam" id="PF03544">
    <property type="entry name" value="TonB_C"/>
    <property type="match status" value="1"/>
</dbReference>
<dbReference type="AlphaFoldDB" id="A0A508AQC9"/>
<dbReference type="PANTHER" id="PTHR34978:SF3">
    <property type="entry name" value="SLR0241 PROTEIN"/>
    <property type="match status" value="1"/>
</dbReference>
<dbReference type="Gene3D" id="3.30.1150.10">
    <property type="match status" value="1"/>
</dbReference>
<feature type="domain" description="TonB C-terminal" evidence="7">
    <location>
        <begin position="306"/>
        <end position="402"/>
    </location>
</feature>
<dbReference type="InterPro" id="IPR008756">
    <property type="entry name" value="Peptidase_M56"/>
</dbReference>
<keyword evidence="3 6" id="KW-1133">Transmembrane helix</keyword>